<comment type="caution">
    <text evidence="1">The sequence shown here is derived from an EMBL/GenBank/DDBJ whole genome shotgun (WGS) entry which is preliminary data.</text>
</comment>
<dbReference type="Proteomes" id="UP001150581">
    <property type="component" value="Unassembled WGS sequence"/>
</dbReference>
<reference evidence="1" key="1">
    <citation type="submission" date="2022-07" db="EMBL/GenBank/DDBJ databases">
        <title>Phylogenomic reconstructions and comparative analyses of Kickxellomycotina fungi.</title>
        <authorList>
            <person name="Reynolds N.K."/>
            <person name="Stajich J.E."/>
            <person name="Barry K."/>
            <person name="Grigoriev I.V."/>
            <person name="Crous P."/>
            <person name="Smith M.E."/>
        </authorList>
    </citation>
    <scope>NUCLEOTIDE SEQUENCE</scope>
    <source>
        <strain evidence="1">Benny 63K</strain>
    </source>
</reference>
<organism evidence="1 2">
    <name type="scientific">Kickxella alabastrina</name>
    <dbReference type="NCBI Taxonomy" id="61397"/>
    <lineage>
        <taxon>Eukaryota</taxon>
        <taxon>Fungi</taxon>
        <taxon>Fungi incertae sedis</taxon>
        <taxon>Zoopagomycota</taxon>
        <taxon>Kickxellomycotina</taxon>
        <taxon>Kickxellomycetes</taxon>
        <taxon>Kickxellales</taxon>
        <taxon>Kickxellaceae</taxon>
        <taxon>Kickxella</taxon>
    </lineage>
</organism>
<dbReference type="EMBL" id="JANBPG010000395">
    <property type="protein sequence ID" value="KAJ1896878.1"/>
    <property type="molecule type" value="Genomic_DNA"/>
</dbReference>
<sequence>MKVTNSIYAFAYAAAAMASVNYAASSAPNVPAPVTGIWTRAPQVPPATWTIVQPVSITYIPIVIKTRYLPVPPTPTPAVVLSSAGTTPKPWMPAPAPVPAYVASSPPGFPGTPVPANPAAQVDPSSISSWIKPAPTPTPTWSFRGYTSNKRDIDQGTVGSLVQGDGAVVFEANGESYILVRLPQEIAEKVIKTNAVLQKRTTEKDIISDATTKDLGSNSLLYSLFDTIVARIRLPINSGIGISEPKNDGNNRGFLRREILDVGQVVASVALPVNANGSVESSDDVDSILAQLLGDINFAAEASPTIVANIDGSDESNASGLMRRNLIDRLLGVLRVSAVVPLNVNGELNADEDGDGLLEQLLGDISLAITASPTVNIKLGDPDESGSGGLFRRNLLDDTLGVLRINANAPVSIDAIVDSNENGDGVVEDLLGNISLAIAATPTASIQLGGSDESGSGGLFRRNLLDDTLGVLRINANAPVSIDAIVDSNENGNGSGSNLLGDISLAIAATPTASIQLGGSEEIGSNGLVRRDILADLGDVIVSVIVPLNVNANIKPNKNGDGVLPNLLGEVSLSIEASPTVVARINSPEPTQVDELYRRDINGLLRGIFASIAAPLNINANIKPNKNGDGVLPNLLGEVSLSIEASPTIVVDTNGSPAYGDYDDINLF</sequence>
<evidence type="ECO:0000313" key="1">
    <source>
        <dbReference type="EMBL" id="KAJ1896878.1"/>
    </source>
</evidence>
<evidence type="ECO:0000313" key="2">
    <source>
        <dbReference type="Proteomes" id="UP001150581"/>
    </source>
</evidence>
<keyword evidence="2" id="KW-1185">Reference proteome</keyword>
<proteinExistence type="predicted"/>
<protein>
    <submittedName>
        <fullName evidence="1">Uncharacterized protein</fullName>
    </submittedName>
</protein>
<accession>A0ACC1IJK2</accession>
<gene>
    <name evidence="1" type="ORF">LPJ66_003724</name>
</gene>
<name>A0ACC1IJK2_9FUNG</name>